<dbReference type="AlphaFoldDB" id="A0A2S5T3K8"/>
<evidence type="ECO:0000313" key="1">
    <source>
        <dbReference type="EMBL" id="PPE69552.1"/>
    </source>
</evidence>
<dbReference type="EMBL" id="PSNY01000011">
    <property type="protein sequence ID" value="PPE69552.1"/>
    <property type="molecule type" value="Genomic_DNA"/>
</dbReference>
<dbReference type="OrthoDB" id="9814831at2"/>
<organism evidence="1 3">
    <name type="scientific">Caldimonas thermodepolymerans</name>
    <dbReference type="NCBI Taxonomy" id="215580"/>
    <lineage>
        <taxon>Bacteria</taxon>
        <taxon>Pseudomonadati</taxon>
        <taxon>Pseudomonadota</taxon>
        <taxon>Betaproteobacteria</taxon>
        <taxon>Burkholderiales</taxon>
        <taxon>Sphaerotilaceae</taxon>
        <taxon>Caldimonas</taxon>
    </lineage>
</organism>
<reference evidence="1 3" key="1">
    <citation type="submission" date="2018-02" db="EMBL/GenBank/DDBJ databases">
        <title>Reclassifiation of [Polyangium] brachysporum DSM 7029 as Guopingzhaonella breviflexa gen. nov., sp. nov., a member of the family Comamonadaceae.</title>
        <authorList>
            <person name="Tang B."/>
        </authorList>
    </citation>
    <scope>NUCLEOTIDE SEQUENCE [LARGE SCALE GENOMIC DNA]</scope>
    <source>
        <strain evidence="1 3">DSM 15344</strain>
    </source>
</reference>
<dbReference type="Proteomes" id="UP000294772">
    <property type="component" value="Unassembled WGS sequence"/>
</dbReference>
<dbReference type="InterPro" id="IPR008886">
    <property type="entry name" value="UPF0227/Esterase_YqiA"/>
</dbReference>
<name>A0A2S5T3K8_9BURK</name>
<dbReference type="EMBL" id="SLXF01000002">
    <property type="protein sequence ID" value="TCP09042.1"/>
    <property type="molecule type" value="Genomic_DNA"/>
</dbReference>
<protein>
    <submittedName>
        <fullName evidence="1">Esterase</fullName>
    </submittedName>
</protein>
<reference evidence="2 4" key="2">
    <citation type="submission" date="2019-03" db="EMBL/GenBank/DDBJ databases">
        <title>Genomic Encyclopedia of Type Strains, Phase IV (KMG-IV): sequencing the most valuable type-strain genomes for metagenomic binning, comparative biology and taxonomic classification.</title>
        <authorList>
            <person name="Goeker M."/>
        </authorList>
    </citation>
    <scope>NUCLEOTIDE SEQUENCE [LARGE SCALE GENOMIC DNA]</scope>
    <source>
        <strain evidence="2 4">DSM 15264</strain>
    </source>
</reference>
<sequence length="196" mass="22241">MTFSHLLYLHGFRSSPQSIKAQKVAARVERLRVAGRPLTWWCPQLPPSPAEALEQVLRGVADWPVERMGVIGSSLGGYYATVVAERLGCKAVLLNPAVDPARDLARYIGEIQAWHSSERFWFRAEYVDELRAMQPGPLTHPERYFAVIAKGDEVLDWREMAARYRDCPMRLLEGSDHGLSDFDDHIDAVFDFLDGR</sequence>
<evidence type="ECO:0000313" key="4">
    <source>
        <dbReference type="Proteomes" id="UP000294772"/>
    </source>
</evidence>
<dbReference type="PANTHER" id="PTHR35602:SF3">
    <property type="entry name" value="ESTERASE YQIA"/>
    <property type="match status" value="1"/>
</dbReference>
<dbReference type="SUPFAM" id="SSF53474">
    <property type="entry name" value="alpha/beta-Hydrolases"/>
    <property type="match status" value="1"/>
</dbReference>
<dbReference type="InterPro" id="IPR029058">
    <property type="entry name" value="AB_hydrolase_fold"/>
</dbReference>
<proteinExistence type="predicted"/>
<keyword evidence="3" id="KW-1185">Reference proteome</keyword>
<dbReference type="Gene3D" id="3.40.50.1820">
    <property type="entry name" value="alpha/beta hydrolase"/>
    <property type="match status" value="1"/>
</dbReference>
<comment type="caution">
    <text evidence="1">The sequence shown here is derived from an EMBL/GenBank/DDBJ whole genome shotgun (WGS) entry which is preliminary data.</text>
</comment>
<dbReference type="Pfam" id="PF05728">
    <property type="entry name" value="UPF0227"/>
    <property type="match status" value="1"/>
</dbReference>
<dbReference type="RefSeq" id="WP_104357846.1">
    <property type="nucleotide sequence ID" value="NZ_CALFFA010000017.1"/>
</dbReference>
<dbReference type="PANTHER" id="PTHR35602">
    <property type="entry name" value="ESTERASE YQIA-RELATED"/>
    <property type="match status" value="1"/>
</dbReference>
<evidence type="ECO:0000313" key="3">
    <source>
        <dbReference type="Proteomes" id="UP000239406"/>
    </source>
</evidence>
<evidence type="ECO:0000313" key="2">
    <source>
        <dbReference type="EMBL" id="TCP09042.1"/>
    </source>
</evidence>
<gene>
    <name evidence="1" type="ORF">C1702_11480</name>
    <name evidence="2" type="ORF">EV676_102555</name>
</gene>
<accession>A0A2S5T3K8</accession>
<dbReference type="Proteomes" id="UP000239406">
    <property type="component" value="Unassembled WGS sequence"/>
</dbReference>